<dbReference type="InterPro" id="IPR020019">
    <property type="entry name" value="AcTrfase_PglD-like"/>
</dbReference>
<dbReference type="EMBL" id="BSDE01000002">
    <property type="protein sequence ID" value="GLH73050.1"/>
    <property type="molecule type" value="Genomic_DNA"/>
</dbReference>
<proteinExistence type="inferred from homology"/>
<gene>
    <name evidence="3" type="ORF">GETHLI_15520</name>
</gene>
<dbReference type="InterPro" id="IPR041561">
    <property type="entry name" value="PglD_N"/>
</dbReference>
<dbReference type="Gene3D" id="3.40.50.20">
    <property type="match status" value="1"/>
</dbReference>
<dbReference type="InterPro" id="IPR011004">
    <property type="entry name" value="Trimer_LpxA-like_sf"/>
</dbReference>
<dbReference type="RefSeq" id="WP_285573563.1">
    <property type="nucleotide sequence ID" value="NZ_BSDE01000002.1"/>
</dbReference>
<sequence length="209" mass="22060">MNKPKIILIGAGGHCHSCIDVIEQQGKYDIAGLIGMPDEINSQVLGYKVIGSDSDLPRIAEEYQYALITVGQISSPHCRIRLYEYAASLGLQFPVIVSPYAHVARGVPIGPGTIVMHGAIINSGSSIGENCLINSRALIEHDVTVHAHCHISTGAILNGNVSVGWGSFVGSGSIVKEGLQLGHECLIGMGVSVRHNVLDRSKCVGSGKI</sequence>
<dbReference type="SUPFAM" id="SSF51161">
    <property type="entry name" value="Trimeric LpxA-like enzymes"/>
    <property type="match status" value="1"/>
</dbReference>
<accession>A0ABQ5QF39</accession>
<dbReference type="Proteomes" id="UP001165069">
    <property type="component" value="Unassembled WGS sequence"/>
</dbReference>
<protein>
    <submittedName>
        <fullName evidence="3">Acetyltransferase</fullName>
    </submittedName>
</protein>
<dbReference type="InterPro" id="IPR001451">
    <property type="entry name" value="Hexapep"/>
</dbReference>
<dbReference type="NCBIfam" id="TIGR03570">
    <property type="entry name" value="NeuD_NnaD"/>
    <property type="match status" value="1"/>
</dbReference>
<evidence type="ECO:0000313" key="3">
    <source>
        <dbReference type="EMBL" id="GLH73050.1"/>
    </source>
</evidence>
<dbReference type="Gene3D" id="2.160.10.10">
    <property type="entry name" value="Hexapeptide repeat proteins"/>
    <property type="match status" value="1"/>
</dbReference>
<feature type="domain" description="PglD N-terminal" evidence="2">
    <location>
        <begin position="5"/>
        <end position="72"/>
    </location>
</feature>
<dbReference type="Pfam" id="PF14602">
    <property type="entry name" value="Hexapep_2"/>
    <property type="match status" value="1"/>
</dbReference>
<dbReference type="PANTHER" id="PTHR43300:SF7">
    <property type="entry name" value="UDP-N-ACETYLBACILLOSAMINE N-ACETYLTRANSFERASE"/>
    <property type="match status" value="1"/>
</dbReference>
<dbReference type="PANTHER" id="PTHR43300">
    <property type="entry name" value="ACETYLTRANSFERASE"/>
    <property type="match status" value="1"/>
</dbReference>
<reference evidence="3 4" key="1">
    <citation type="journal article" date="2023" name="Antonie Van Leeuwenhoek">
        <title>Mesoterricola silvestris gen. nov., sp. nov., Mesoterricola sediminis sp. nov., Geothrix oryzae sp. nov., Geothrix edaphica sp. nov., Geothrix rubra sp. nov., and Geothrix limicola sp. nov., six novel members of Acidobacteriota isolated from soils.</title>
        <authorList>
            <person name="Itoh H."/>
            <person name="Sugisawa Y."/>
            <person name="Mise K."/>
            <person name="Xu Z."/>
            <person name="Kuniyasu M."/>
            <person name="Ushijima N."/>
            <person name="Kawano K."/>
            <person name="Kobayashi E."/>
            <person name="Shiratori Y."/>
            <person name="Masuda Y."/>
            <person name="Senoo K."/>
        </authorList>
    </citation>
    <scope>NUCLEOTIDE SEQUENCE [LARGE SCALE GENOMIC DNA]</scope>
    <source>
        <strain evidence="3 4">Red804</strain>
    </source>
</reference>
<keyword evidence="4" id="KW-1185">Reference proteome</keyword>
<evidence type="ECO:0000256" key="1">
    <source>
        <dbReference type="ARBA" id="ARBA00007274"/>
    </source>
</evidence>
<comment type="similarity">
    <text evidence="1">Belongs to the transferase hexapeptide repeat family.</text>
</comment>
<organism evidence="3 4">
    <name type="scientific">Geothrix limicola</name>
    <dbReference type="NCBI Taxonomy" id="2927978"/>
    <lineage>
        <taxon>Bacteria</taxon>
        <taxon>Pseudomonadati</taxon>
        <taxon>Acidobacteriota</taxon>
        <taxon>Holophagae</taxon>
        <taxon>Holophagales</taxon>
        <taxon>Holophagaceae</taxon>
        <taxon>Geothrix</taxon>
    </lineage>
</organism>
<name>A0ABQ5QF39_9BACT</name>
<comment type="caution">
    <text evidence="3">The sequence shown here is derived from an EMBL/GenBank/DDBJ whole genome shotgun (WGS) entry which is preliminary data.</text>
</comment>
<dbReference type="InterPro" id="IPR050179">
    <property type="entry name" value="Trans_hexapeptide_repeat"/>
</dbReference>
<dbReference type="Pfam" id="PF17836">
    <property type="entry name" value="PglD_N"/>
    <property type="match status" value="1"/>
</dbReference>
<evidence type="ECO:0000313" key="4">
    <source>
        <dbReference type="Proteomes" id="UP001165069"/>
    </source>
</evidence>
<dbReference type="CDD" id="cd03360">
    <property type="entry name" value="LbH_AT_putative"/>
    <property type="match status" value="1"/>
</dbReference>
<evidence type="ECO:0000259" key="2">
    <source>
        <dbReference type="Pfam" id="PF17836"/>
    </source>
</evidence>
<dbReference type="Pfam" id="PF00132">
    <property type="entry name" value="Hexapep"/>
    <property type="match status" value="1"/>
</dbReference>